<dbReference type="AlphaFoldDB" id="A0A935CES0"/>
<dbReference type="SUPFAM" id="SSF53474">
    <property type="entry name" value="alpha/beta-Hydrolases"/>
    <property type="match status" value="1"/>
</dbReference>
<dbReference type="EMBL" id="JADIXZ010000003">
    <property type="protein sequence ID" value="MBK6300306.1"/>
    <property type="molecule type" value="Genomic_DNA"/>
</dbReference>
<protein>
    <submittedName>
        <fullName evidence="2">Alpha/beta hydrolase</fullName>
    </submittedName>
</protein>
<gene>
    <name evidence="2" type="ORF">IPF40_04350</name>
</gene>
<name>A0A935CES0_9MICO</name>
<sequence>MSIVFLHGTGSAGPKAWPLQAAALGDEAHFVRRVHDGDHPDHVQPVVIDALAPRGHLVAHSYGCVSAVLAATERPDVVASLVLCEPPFVGLTAGWPETDAHVAALAPLFERRSDPTFTDLELSAGFATAVGMPVPDFTPDQLARSAARLRAFTPAWLIAIDPTIVGRVPTLVVTSGNRDIYDEVAHLLEGHGATRLVLSGHGHRVQDHPDATAAFRRFWGSTTSAEAQ</sequence>
<reference evidence="2 3" key="1">
    <citation type="submission" date="2020-10" db="EMBL/GenBank/DDBJ databases">
        <title>Connecting structure to function with the recovery of over 1000 high-quality activated sludge metagenome-assembled genomes encoding full-length rRNA genes using long-read sequencing.</title>
        <authorList>
            <person name="Singleton C.M."/>
            <person name="Petriglieri F."/>
            <person name="Kristensen J.M."/>
            <person name="Kirkegaard R.H."/>
            <person name="Michaelsen T.Y."/>
            <person name="Andersen M.H."/>
            <person name="Karst S.M."/>
            <person name="Dueholm M.S."/>
            <person name="Nielsen P.H."/>
            <person name="Albertsen M."/>
        </authorList>
    </citation>
    <scope>NUCLEOTIDE SEQUENCE [LARGE SCALE GENOMIC DNA]</scope>
    <source>
        <strain evidence="2">AalE_18-Q3-R2-46_BAT3C.188</strain>
    </source>
</reference>
<evidence type="ECO:0000313" key="3">
    <source>
        <dbReference type="Proteomes" id="UP000718281"/>
    </source>
</evidence>
<comment type="caution">
    <text evidence="2">The sequence shown here is derived from an EMBL/GenBank/DDBJ whole genome shotgun (WGS) entry which is preliminary data.</text>
</comment>
<dbReference type="Pfam" id="PF12697">
    <property type="entry name" value="Abhydrolase_6"/>
    <property type="match status" value="1"/>
</dbReference>
<evidence type="ECO:0000313" key="2">
    <source>
        <dbReference type="EMBL" id="MBK6300306.1"/>
    </source>
</evidence>
<dbReference type="InterPro" id="IPR029058">
    <property type="entry name" value="AB_hydrolase_fold"/>
</dbReference>
<dbReference type="Proteomes" id="UP000718281">
    <property type="component" value="Unassembled WGS sequence"/>
</dbReference>
<dbReference type="Gene3D" id="3.40.50.1820">
    <property type="entry name" value="alpha/beta hydrolase"/>
    <property type="match status" value="1"/>
</dbReference>
<evidence type="ECO:0000259" key="1">
    <source>
        <dbReference type="Pfam" id="PF12697"/>
    </source>
</evidence>
<accession>A0A935CES0</accession>
<dbReference type="InterPro" id="IPR000073">
    <property type="entry name" value="AB_hydrolase_1"/>
</dbReference>
<feature type="domain" description="AB hydrolase-1" evidence="1">
    <location>
        <begin position="3"/>
        <end position="214"/>
    </location>
</feature>
<dbReference type="GO" id="GO:0016787">
    <property type="term" value="F:hydrolase activity"/>
    <property type="evidence" value="ECO:0007669"/>
    <property type="project" value="UniProtKB-KW"/>
</dbReference>
<organism evidence="2 3">
    <name type="scientific">Candidatus Phosphoribacter hodrii</name>
    <dbReference type="NCBI Taxonomy" id="2953743"/>
    <lineage>
        <taxon>Bacteria</taxon>
        <taxon>Bacillati</taxon>
        <taxon>Actinomycetota</taxon>
        <taxon>Actinomycetes</taxon>
        <taxon>Micrococcales</taxon>
        <taxon>Dermatophilaceae</taxon>
        <taxon>Candidatus Phosphoribacter</taxon>
    </lineage>
</organism>
<keyword evidence="2" id="KW-0378">Hydrolase</keyword>
<proteinExistence type="predicted"/>